<protein>
    <submittedName>
        <fullName evidence="10">Amine dehydrogenase</fullName>
    </submittedName>
</protein>
<name>A0A7X2IL01_9BURK</name>
<dbReference type="AlphaFoldDB" id="A0A7X2IL01"/>
<dbReference type="GO" id="GO:0042597">
    <property type="term" value="C:periplasmic space"/>
    <property type="evidence" value="ECO:0007669"/>
    <property type="project" value="UniProtKB-SubCell"/>
</dbReference>
<organism evidence="10 11">
    <name type="scientific">Pseudoduganella rivuli</name>
    <dbReference type="NCBI Taxonomy" id="2666085"/>
    <lineage>
        <taxon>Bacteria</taxon>
        <taxon>Pseudomonadati</taxon>
        <taxon>Pseudomonadota</taxon>
        <taxon>Betaproteobacteria</taxon>
        <taxon>Burkholderiales</taxon>
        <taxon>Oxalobacteraceae</taxon>
        <taxon>Telluria group</taxon>
        <taxon>Pseudoduganella</taxon>
    </lineage>
</organism>
<keyword evidence="7" id="KW-0560">Oxidoreductase</keyword>
<dbReference type="InterPro" id="IPR011044">
    <property type="entry name" value="Quino_amine_DH_bsu"/>
</dbReference>
<feature type="chain" id="PRO_5030815660" evidence="9">
    <location>
        <begin position="25"/>
        <end position="382"/>
    </location>
</feature>
<keyword evidence="4 9" id="KW-0732">Signal</keyword>
<evidence type="ECO:0000256" key="1">
    <source>
        <dbReference type="ARBA" id="ARBA00004418"/>
    </source>
</evidence>
<gene>
    <name evidence="10" type="ORF">GJ700_08595</name>
</gene>
<evidence type="ECO:0000256" key="2">
    <source>
        <dbReference type="ARBA" id="ARBA00010548"/>
    </source>
</evidence>
<comment type="caution">
    <text evidence="10">The sequence shown here is derived from an EMBL/GenBank/DDBJ whole genome shotgun (WGS) entry which is preliminary data.</text>
</comment>
<comment type="similarity">
    <text evidence="2">Belongs to the aromatic amine dehydrogenase heavy chain family.</text>
</comment>
<dbReference type="EMBL" id="WKJJ01000004">
    <property type="protein sequence ID" value="MRV71786.1"/>
    <property type="molecule type" value="Genomic_DNA"/>
</dbReference>
<keyword evidence="6" id="KW-0249">Electron transport</keyword>
<dbReference type="Proteomes" id="UP000446768">
    <property type="component" value="Unassembled WGS sequence"/>
</dbReference>
<dbReference type="PANTHER" id="PTHR47197:SF3">
    <property type="entry name" value="DIHYDRO-HEME D1 DEHYDROGENASE"/>
    <property type="match status" value="1"/>
</dbReference>
<evidence type="ECO:0000256" key="4">
    <source>
        <dbReference type="ARBA" id="ARBA00022729"/>
    </source>
</evidence>
<keyword evidence="3" id="KW-0813">Transport</keyword>
<dbReference type="InterPro" id="IPR015943">
    <property type="entry name" value="WD40/YVTN_repeat-like_dom_sf"/>
</dbReference>
<dbReference type="InterPro" id="IPR051200">
    <property type="entry name" value="Host-pathogen_enzymatic-act"/>
</dbReference>
<proteinExistence type="inferred from homology"/>
<comment type="subcellular location">
    <subcellularLocation>
        <location evidence="1">Periplasm</location>
    </subcellularLocation>
</comment>
<evidence type="ECO:0000256" key="3">
    <source>
        <dbReference type="ARBA" id="ARBA00022448"/>
    </source>
</evidence>
<evidence type="ECO:0000313" key="11">
    <source>
        <dbReference type="Proteomes" id="UP000446768"/>
    </source>
</evidence>
<feature type="signal peptide" evidence="9">
    <location>
        <begin position="1"/>
        <end position="24"/>
    </location>
</feature>
<feature type="disulfide bond" evidence="8">
    <location>
        <begin position="179"/>
        <end position="196"/>
    </location>
</feature>
<dbReference type="GO" id="GO:0030058">
    <property type="term" value="F:aliphatic amine dehydrogenase activity"/>
    <property type="evidence" value="ECO:0007669"/>
    <property type="project" value="InterPro"/>
</dbReference>
<dbReference type="InterPro" id="IPR009451">
    <property type="entry name" value="Metamine_DH_Hvc"/>
</dbReference>
<dbReference type="PANTHER" id="PTHR47197">
    <property type="entry name" value="PROTEIN NIRF"/>
    <property type="match status" value="1"/>
</dbReference>
<evidence type="ECO:0000256" key="6">
    <source>
        <dbReference type="ARBA" id="ARBA00022982"/>
    </source>
</evidence>
<sequence length="382" mass="41273">MSMMPKLQNCAGLLLAVLASGVHAAEFEPERLKDGVSLPADMPRLYVSDFSIGHLSDARVHVLDGRNGKFAGVVDAGYAGAFTTSPDGKRLYVAATYMTRHTHGERQDMVEIYDADTLRMVGDVAIPNKKAQAAFMHNLLRTSFDGRYLYVQNATPATSVTVVDLQEKKVLAEVASPGCYGIYPSQTEALRISMLCGDGKLATVTLDAAGKVAQRAVSPKFFDAGDDPVYVPSPAHDGRNYFVTFQGRLHRADLRGAEPVVEQTVSFVTEADRKQGWRPGGYQAFTLDQARNRLLVGMHPKGQEGTHKFPAREIWTVDLATGKRVARTPSKNAIALSVAGSGKTLYALNGATNQVVAYALPAMRESYVSEPVGEAPLQVDAP</sequence>
<keyword evidence="8" id="KW-1015">Disulfide bond</keyword>
<keyword evidence="5" id="KW-0574">Periplasm</keyword>
<evidence type="ECO:0000313" key="10">
    <source>
        <dbReference type="EMBL" id="MRV71786.1"/>
    </source>
</evidence>
<dbReference type="SUPFAM" id="SSF50969">
    <property type="entry name" value="YVTN repeat-like/Quinoprotein amine dehydrogenase"/>
    <property type="match status" value="1"/>
</dbReference>
<dbReference type="Pfam" id="PF06433">
    <property type="entry name" value="Me-amine-dh_H"/>
    <property type="match status" value="1"/>
</dbReference>
<keyword evidence="11" id="KW-1185">Reference proteome</keyword>
<evidence type="ECO:0000256" key="8">
    <source>
        <dbReference type="PIRSR" id="PIRSR609451-50"/>
    </source>
</evidence>
<accession>A0A7X2IL01</accession>
<dbReference type="Gene3D" id="2.130.10.10">
    <property type="entry name" value="YVTN repeat-like/Quinoprotein amine dehydrogenase"/>
    <property type="match status" value="1"/>
</dbReference>
<evidence type="ECO:0000256" key="7">
    <source>
        <dbReference type="ARBA" id="ARBA00023002"/>
    </source>
</evidence>
<reference evidence="10 11" key="1">
    <citation type="submission" date="2019-11" db="EMBL/GenBank/DDBJ databases">
        <title>Novel species isolated from a subtropical stream in China.</title>
        <authorList>
            <person name="Lu H."/>
        </authorList>
    </citation>
    <scope>NUCLEOTIDE SEQUENCE [LARGE SCALE GENOMIC DNA]</scope>
    <source>
        <strain evidence="10 11">FT92W</strain>
    </source>
</reference>
<evidence type="ECO:0000256" key="5">
    <source>
        <dbReference type="ARBA" id="ARBA00022764"/>
    </source>
</evidence>
<evidence type="ECO:0000256" key="9">
    <source>
        <dbReference type="SAM" id="SignalP"/>
    </source>
</evidence>